<feature type="domain" description="DUF632" evidence="2">
    <location>
        <begin position="371"/>
        <end position="669"/>
    </location>
</feature>
<sequence>MGCKGSKLDDQEAVALCRGRAELLALAVRHRYALADAHAALADSLDSVAAPLHRLLLRLQLQAEAPGLALPPARKGGGGGAAAAGRLPRHFEFDFDPSAAAPSARAHSSRLQFGAASGSDSPPRQFPVQLPHPHYAAYGYDYAPQPASAYPAPAPAGSLQFYYARSRPPPASVAVTQRAPAPPDRVRFGSFDAAGGGGYYPQHYAYSAAQQAPAPAAPQRAASAPPSPPKASSWDFFNVFENYDSYGYDSYYYESATATAPAAAAAPYTPSRSSREVREEEGIPDLEDDDEEDGVVVKEVAGQYAAPGSGGARSRRSSLGGVSSVAELDEQENVVAHKDVIGELRRAPTAHGDLSMHAPPPPARRVVDNSNVAGEIEAQLVRTAAAARQLAPMLEVGRPSYQGRSSFYHSSSKMMSAISVAHLGCKDMDLLDVGVVGKMVDSRTLSSALEKLYFWERKLYGEVKAEEKMRLLIAKNSKRLKLLDQKGAEPQKIDATRNLLRKLSTKIRIAVRVIAKISRKINKLRDEELWPQVNALIQGFVLMWQSKLDSYHSQCQVLSEAKNLTSVVSGGNGQDLALELEVELIKWIISFSSWVNSQRNFVKALNGWLALCLNYEPEDNATGVPSYSPGSIGAPLVFVVCNKWSQAMDQISEKDVVIAMQALVSSVRHLWEQPHLEQSEQTIAIREREKWVKILDRKTQEINKEADELNKKLALVPGRQRLHVPRTVQLYEAHSVEASNLHINLRLVLEALKNFADNSLQAFQEVLRYAEGARVPRERDNVRSERRSSIRNSNYKPARKIQILS</sequence>
<dbReference type="PANTHER" id="PTHR21450:SF38">
    <property type="entry name" value="OS04G0562800 PROTEIN"/>
    <property type="match status" value="1"/>
</dbReference>
<dbReference type="EMBL" id="CP144751">
    <property type="protein sequence ID" value="WVZ86721.1"/>
    <property type="molecule type" value="Genomic_DNA"/>
</dbReference>
<organism evidence="4 5">
    <name type="scientific">Paspalum notatum var. saurae</name>
    <dbReference type="NCBI Taxonomy" id="547442"/>
    <lineage>
        <taxon>Eukaryota</taxon>
        <taxon>Viridiplantae</taxon>
        <taxon>Streptophyta</taxon>
        <taxon>Embryophyta</taxon>
        <taxon>Tracheophyta</taxon>
        <taxon>Spermatophyta</taxon>
        <taxon>Magnoliopsida</taxon>
        <taxon>Liliopsida</taxon>
        <taxon>Poales</taxon>
        <taxon>Poaceae</taxon>
        <taxon>PACMAD clade</taxon>
        <taxon>Panicoideae</taxon>
        <taxon>Andropogonodae</taxon>
        <taxon>Paspaleae</taxon>
        <taxon>Paspalinae</taxon>
        <taxon>Paspalum</taxon>
    </lineage>
</organism>
<dbReference type="PANTHER" id="PTHR21450">
    <property type="entry name" value="PROTEIN ALTERED PHOSPHATE STARVATION RESPONSE 1"/>
    <property type="match status" value="1"/>
</dbReference>
<feature type="domain" description="DUF630" evidence="3">
    <location>
        <begin position="1"/>
        <end position="54"/>
    </location>
</feature>
<evidence type="ECO:0000313" key="5">
    <source>
        <dbReference type="Proteomes" id="UP001341281"/>
    </source>
</evidence>
<gene>
    <name evidence="4" type="ORF">U9M48_033463</name>
</gene>
<dbReference type="Pfam" id="PF04782">
    <property type="entry name" value="DUF632"/>
    <property type="match status" value="1"/>
</dbReference>
<keyword evidence="5" id="KW-1185">Reference proteome</keyword>
<feature type="compositionally biased region" description="Low complexity" evidence="1">
    <location>
        <begin position="210"/>
        <end position="224"/>
    </location>
</feature>
<evidence type="ECO:0008006" key="6">
    <source>
        <dbReference type="Google" id="ProtNLM"/>
    </source>
</evidence>
<dbReference type="InterPro" id="IPR006867">
    <property type="entry name" value="DUF632"/>
</dbReference>
<feature type="region of interest" description="Disordered" evidence="1">
    <location>
        <begin position="210"/>
        <end position="230"/>
    </location>
</feature>
<dbReference type="Proteomes" id="UP001341281">
    <property type="component" value="Chromosome 07"/>
</dbReference>
<dbReference type="AlphaFoldDB" id="A0AAQ3X6A1"/>
<feature type="compositionally biased region" description="Basic and acidic residues" evidence="1">
    <location>
        <begin position="779"/>
        <end position="788"/>
    </location>
</feature>
<evidence type="ECO:0000256" key="1">
    <source>
        <dbReference type="SAM" id="MobiDB-lite"/>
    </source>
</evidence>
<dbReference type="Pfam" id="PF04783">
    <property type="entry name" value="DUF630"/>
    <property type="match status" value="1"/>
</dbReference>
<feature type="region of interest" description="Disordered" evidence="1">
    <location>
        <begin position="262"/>
        <end position="290"/>
    </location>
</feature>
<evidence type="ECO:0000259" key="3">
    <source>
        <dbReference type="Pfam" id="PF04783"/>
    </source>
</evidence>
<feature type="region of interest" description="Disordered" evidence="1">
    <location>
        <begin position="779"/>
        <end position="798"/>
    </location>
</feature>
<evidence type="ECO:0000313" key="4">
    <source>
        <dbReference type="EMBL" id="WVZ86721.1"/>
    </source>
</evidence>
<evidence type="ECO:0000259" key="2">
    <source>
        <dbReference type="Pfam" id="PF04782"/>
    </source>
</evidence>
<dbReference type="InterPro" id="IPR006868">
    <property type="entry name" value="DUF630"/>
</dbReference>
<reference evidence="4 5" key="1">
    <citation type="submission" date="2024-02" db="EMBL/GenBank/DDBJ databases">
        <title>High-quality chromosome-scale genome assembly of Pensacola bahiagrass (Paspalum notatum Flugge var. saurae).</title>
        <authorList>
            <person name="Vega J.M."/>
            <person name="Podio M."/>
            <person name="Orjuela J."/>
            <person name="Siena L.A."/>
            <person name="Pessino S.C."/>
            <person name="Combes M.C."/>
            <person name="Mariac C."/>
            <person name="Albertini E."/>
            <person name="Pupilli F."/>
            <person name="Ortiz J.P.A."/>
            <person name="Leblanc O."/>
        </authorList>
    </citation>
    <scope>NUCLEOTIDE SEQUENCE [LARGE SCALE GENOMIC DNA]</scope>
    <source>
        <strain evidence="4">R1</strain>
        <tissue evidence="4">Leaf</tissue>
    </source>
</reference>
<protein>
    <recommendedName>
        <fullName evidence="6">BZIP transcription factor</fullName>
    </recommendedName>
</protein>
<name>A0AAQ3X6A1_PASNO</name>
<proteinExistence type="predicted"/>
<feature type="compositionally biased region" description="Low complexity" evidence="1">
    <location>
        <begin position="262"/>
        <end position="272"/>
    </location>
</feature>
<accession>A0AAQ3X6A1</accession>